<accession>A0AAE0TCT4</accession>
<organism evidence="2 3">
    <name type="scientific">Potamilus streckersoni</name>
    <dbReference type="NCBI Taxonomy" id="2493646"/>
    <lineage>
        <taxon>Eukaryota</taxon>
        <taxon>Metazoa</taxon>
        <taxon>Spiralia</taxon>
        <taxon>Lophotrochozoa</taxon>
        <taxon>Mollusca</taxon>
        <taxon>Bivalvia</taxon>
        <taxon>Autobranchia</taxon>
        <taxon>Heteroconchia</taxon>
        <taxon>Palaeoheterodonta</taxon>
        <taxon>Unionida</taxon>
        <taxon>Unionoidea</taxon>
        <taxon>Unionidae</taxon>
        <taxon>Ambleminae</taxon>
        <taxon>Lampsilini</taxon>
        <taxon>Potamilus</taxon>
    </lineage>
</organism>
<reference evidence="2" key="3">
    <citation type="submission" date="2023-05" db="EMBL/GenBank/DDBJ databases">
        <authorList>
            <person name="Smith C.H."/>
        </authorList>
    </citation>
    <scope>NUCLEOTIDE SEQUENCE</scope>
    <source>
        <strain evidence="2">CHS0354</strain>
        <tissue evidence="2">Mantle</tissue>
    </source>
</reference>
<feature type="signal peptide" evidence="1">
    <location>
        <begin position="1"/>
        <end position="19"/>
    </location>
</feature>
<keyword evidence="3" id="KW-1185">Reference proteome</keyword>
<gene>
    <name evidence="2" type="ORF">CHS0354_003030</name>
</gene>
<name>A0AAE0TCT4_9BIVA</name>
<reference evidence="2" key="1">
    <citation type="journal article" date="2021" name="Genome Biol. Evol.">
        <title>A High-Quality Reference Genome for a Parasitic Bivalve with Doubly Uniparental Inheritance (Bivalvia: Unionida).</title>
        <authorList>
            <person name="Smith C.H."/>
        </authorList>
    </citation>
    <scope>NUCLEOTIDE SEQUENCE</scope>
    <source>
        <strain evidence="2">CHS0354</strain>
    </source>
</reference>
<keyword evidence="1" id="KW-0732">Signal</keyword>
<proteinExistence type="predicted"/>
<evidence type="ECO:0000256" key="1">
    <source>
        <dbReference type="SAM" id="SignalP"/>
    </source>
</evidence>
<dbReference type="EMBL" id="JAEAOA010000251">
    <property type="protein sequence ID" value="KAK3607403.1"/>
    <property type="molecule type" value="Genomic_DNA"/>
</dbReference>
<evidence type="ECO:0000313" key="3">
    <source>
        <dbReference type="Proteomes" id="UP001195483"/>
    </source>
</evidence>
<comment type="caution">
    <text evidence="2">The sequence shown here is derived from an EMBL/GenBank/DDBJ whole genome shotgun (WGS) entry which is preliminary data.</text>
</comment>
<dbReference type="Proteomes" id="UP001195483">
    <property type="component" value="Unassembled WGS sequence"/>
</dbReference>
<reference evidence="2" key="2">
    <citation type="journal article" date="2021" name="Genome Biol. Evol.">
        <title>Developing a high-quality reference genome for a parasitic bivalve with doubly uniparental inheritance (Bivalvia: Unionida).</title>
        <authorList>
            <person name="Smith C.H."/>
        </authorList>
    </citation>
    <scope>NUCLEOTIDE SEQUENCE</scope>
    <source>
        <strain evidence="2">CHS0354</strain>
        <tissue evidence="2">Mantle</tissue>
    </source>
</reference>
<feature type="chain" id="PRO_5041945676" evidence="1">
    <location>
        <begin position="20"/>
        <end position="264"/>
    </location>
</feature>
<evidence type="ECO:0000313" key="2">
    <source>
        <dbReference type="EMBL" id="KAK3607403.1"/>
    </source>
</evidence>
<sequence>MDIVTAICVFFMFFGTVHAPDWKPMIDGRGKHVTVHIDHLAIIGTDILEITFSGYNSKQQVINLMVYNPMKNHTDNISVNVNYVGRIQRIEINNGSLSFLLLNVTFMDSGNYTVIQNSLEKGKTSILLPRHRLLGQNSKPMFLLFTCNMTNVTSITIEMLISKIHHLVLKYDVTSENCTKFGSLYMDRIEACVLNGSTFSFSIRNLTLVDMGMYVAWGNMDILMDSVLVEVEESNTTSSTESTHIYFRSSFIPKIVSSEADNCK</sequence>
<dbReference type="AlphaFoldDB" id="A0AAE0TCT4"/>
<protein>
    <submittedName>
        <fullName evidence="2">Uncharacterized protein</fullName>
    </submittedName>
</protein>